<feature type="compositionally biased region" description="Basic and acidic residues" evidence="1">
    <location>
        <begin position="318"/>
        <end position="332"/>
    </location>
</feature>
<feature type="compositionally biased region" description="Polar residues" evidence="1">
    <location>
        <begin position="207"/>
        <end position="240"/>
    </location>
</feature>
<reference evidence="2 3" key="2">
    <citation type="submission" date="2013-11" db="EMBL/GenBank/DDBJ databases">
        <title>The Genome Sequence of Phytophthora parasitica INRA-310.</title>
        <authorList>
            <consortium name="The Broad Institute Genomics Platform"/>
            <person name="Russ C."/>
            <person name="Tyler B."/>
            <person name="Panabieres F."/>
            <person name="Shan W."/>
            <person name="Tripathy S."/>
            <person name="Grunwald N."/>
            <person name="Machado M."/>
            <person name="Johnson C.S."/>
            <person name="Arredondo F."/>
            <person name="Hong C."/>
            <person name="Coffey M."/>
            <person name="Young S.K."/>
            <person name="Zeng Q."/>
            <person name="Gargeya S."/>
            <person name="Fitzgerald M."/>
            <person name="Abouelleil A."/>
            <person name="Alvarado L."/>
            <person name="Chapman S.B."/>
            <person name="Gainer-Dewar J."/>
            <person name="Goldberg J."/>
            <person name="Griggs A."/>
            <person name="Gujja S."/>
            <person name="Hansen M."/>
            <person name="Howarth C."/>
            <person name="Imamovic A."/>
            <person name="Ireland A."/>
            <person name="Larimer J."/>
            <person name="McCowan C."/>
            <person name="Murphy C."/>
            <person name="Pearson M."/>
            <person name="Poon T.W."/>
            <person name="Priest M."/>
            <person name="Roberts A."/>
            <person name="Saif S."/>
            <person name="Shea T."/>
            <person name="Sykes S."/>
            <person name="Wortman J."/>
            <person name="Nusbaum C."/>
            <person name="Birren B."/>
        </authorList>
    </citation>
    <scope>NUCLEOTIDE SEQUENCE [LARGE SCALE GENOMIC DNA]</scope>
    <source>
        <strain evidence="2 3">INRA-310</strain>
    </source>
</reference>
<organism evidence="2 3">
    <name type="scientific">Phytophthora nicotianae (strain INRA-310)</name>
    <name type="common">Phytophthora parasitica</name>
    <dbReference type="NCBI Taxonomy" id="761204"/>
    <lineage>
        <taxon>Eukaryota</taxon>
        <taxon>Sar</taxon>
        <taxon>Stramenopiles</taxon>
        <taxon>Oomycota</taxon>
        <taxon>Peronosporomycetes</taxon>
        <taxon>Peronosporales</taxon>
        <taxon>Peronosporaceae</taxon>
        <taxon>Phytophthora</taxon>
    </lineage>
</organism>
<dbReference type="Pfam" id="PF14223">
    <property type="entry name" value="Retrotran_gag_2"/>
    <property type="match status" value="1"/>
</dbReference>
<dbReference type="AlphaFoldDB" id="W2QHR0"/>
<gene>
    <name evidence="2" type="ORF">PPTG_09720</name>
</gene>
<dbReference type="GeneID" id="20179414"/>
<dbReference type="Proteomes" id="UP000018817">
    <property type="component" value="Unassembled WGS sequence"/>
</dbReference>
<dbReference type="VEuPathDB" id="FungiDB:PPTG_09720"/>
<evidence type="ECO:0000313" key="2">
    <source>
        <dbReference type="EMBL" id="ETN12074.1"/>
    </source>
</evidence>
<proteinExistence type="predicted"/>
<evidence type="ECO:0000256" key="1">
    <source>
        <dbReference type="SAM" id="MobiDB-lite"/>
    </source>
</evidence>
<dbReference type="RefSeq" id="XP_008902989.1">
    <property type="nucleotide sequence ID" value="XM_008904741.1"/>
</dbReference>
<protein>
    <recommendedName>
        <fullName evidence="4">CCHC-type domain-containing protein</fullName>
    </recommendedName>
</protein>
<accession>W2QHR0</accession>
<dbReference type="OrthoDB" id="126941at2759"/>
<dbReference type="EMBL" id="KI669578">
    <property type="protein sequence ID" value="ETN12074.1"/>
    <property type="molecule type" value="Genomic_DNA"/>
</dbReference>
<feature type="compositionally biased region" description="Low complexity" evidence="1">
    <location>
        <begin position="386"/>
        <end position="400"/>
    </location>
</feature>
<name>W2QHR0_PHYN3</name>
<feature type="region of interest" description="Disordered" evidence="1">
    <location>
        <begin position="200"/>
        <end position="240"/>
    </location>
</feature>
<evidence type="ECO:0000313" key="3">
    <source>
        <dbReference type="Proteomes" id="UP000018817"/>
    </source>
</evidence>
<feature type="region of interest" description="Disordered" evidence="1">
    <location>
        <begin position="312"/>
        <end position="419"/>
    </location>
</feature>
<feature type="compositionally biased region" description="Basic and acidic residues" evidence="1">
    <location>
        <begin position="410"/>
        <end position="419"/>
    </location>
</feature>
<reference evidence="3" key="1">
    <citation type="submission" date="2011-12" db="EMBL/GenBank/DDBJ databases">
        <authorList>
            <consortium name="The Broad Institute Genome Sequencing Platform"/>
            <person name="Russ C."/>
            <person name="Tyler B."/>
            <person name="Panabieres F."/>
            <person name="Shan W."/>
            <person name="Tripathy S."/>
            <person name="Grunwald N."/>
            <person name="Machado M."/>
            <person name="Young S.K."/>
            <person name="Zeng Q."/>
            <person name="Gargeya S."/>
            <person name="Fitzgerald M."/>
            <person name="Haas B."/>
            <person name="Abouelleil A."/>
            <person name="Alvarado L."/>
            <person name="Arachchi H.M."/>
            <person name="Berlin A."/>
            <person name="Chapman S.B."/>
            <person name="Gearin G."/>
            <person name="Goldberg J."/>
            <person name="Griggs A."/>
            <person name="Gujja S."/>
            <person name="Hansen M."/>
            <person name="Heiman D."/>
            <person name="Howarth C."/>
            <person name="Larimer J."/>
            <person name="Lui A."/>
            <person name="MacDonald P.J.P."/>
            <person name="McCowen C."/>
            <person name="Montmayeur A."/>
            <person name="Murphy C."/>
            <person name="Neiman D."/>
            <person name="Pearson M."/>
            <person name="Priest M."/>
            <person name="Roberts A."/>
            <person name="Saif S."/>
            <person name="Shea T."/>
            <person name="Sisk P."/>
            <person name="Stolte C."/>
            <person name="Sykes S."/>
            <person name="Wortman J."/>
            <person name="Nusbaum C."/>
            <person name="Birren B."/>
        </authorList>
    </citation>
    <scope>NUCLEOTIDE SEQUENCE [LARGE SCALE GENOMIC DNA]</scope>
    <source>
        <strain evidence="3">INRA-310</strain>
    </source>
</reference>
<evidence type="ECO:0008006" key="4">
    <source>
        <dbReference type="Google" id="ProtNLM"/>
    </source>
</evidence>
<sequence length="419" mass="48246">MSGTGNQSTMIFDGTNNFCAWRARVENELMRHGLLGYVLVKGYYGCQSFDYKGQLVEAKYPDGLRQFDAVKEAAEAMHIVQCSLHEDIEAAVLNKSVFDVWSILRELYDSGKDPSIAEKYRVLEHIYYGDKKRESMDEFITRLGMVVRQFMHVTGVELTDSYLSAMLERKLPRGWESTVASWRGKRPFIPIEELREKAIAEEKRQRNSSASSQKTPPDNVHNTSQSAQSYENSVPNSSHVLPSARTVREEFTFCFYCLKENHFFRDCTYLDRDIKTGNTRNNRSQFSCRVTEKRTSAMVQALEAYITEQTKRTAYRASEPRRDTKRKRETDLSRYGPQGTRDGFSKYQAPPVRSVPQRSRSVHPLTSRRPSRGVRSRSVYHDGRSVRSSSSCRVNSSFSFPPRKQQRAPSFERHLGESP</sequence>